<comment type="caution">
    <text evidence="1">The sequence shown here is derived from an EMBL/GenBank/DDBJ whole genome shotgun (WGS) entry which is preliminary data.</text>
</comment>
<dbReference type="EMBL" id="BNDY01000017">
    <property type="protein sequence ID" value="GHI39959.1"/>
    <property type="molecule type" value="Genomic_DNA"/>
</dbReference>
<accession>A0ABQ3QRR4</accession>
<name>A0ABQ3QRR4_9ACTN</name>
<organism evidence="1 2">
    <name type="scientific">Streptomyces violascens</name>
    <dbReference type="NCBI Taxonomy" id="67381"/>
    <lineage>
        <taxon>Bacteria</taxon>
        <taxon>Bacillati</taxon>
        <taxon>Actinomycetota</taxon>
        <taxon>Actinomycetes</taxon>
        <taxon>Kitasatosporales</taxon>
        <taxon>Streptomycetaceae</taxon>
        <taxon>Streptomyces</taxon>
    </lineage>
</organism>
<reference evidence="1" key="1">
    <citation type="submission" date="2024-05" db="EMBL/GenBank/DDBJ databases">
        <title>Whole genome shotgun sequence of Streptomyces violascens NBRC 12920.</title>
        <authorList>
            <person name="Komaki H."/>
            <person name="Tamura T."/>
        </authorList>
    </citation>
    <scope>NUCLEOTIDE SEQUENCE</scope>
    <source>
        <strain evidence="1">NBRC 12920</strain>
    </source>
</reference>
<gene>
    <name evidence="1" type="ORF">Sviol_43670</name>
</gene>
<proteinExistence type="predicted"/>
<dbReference type="Proteomes" id="UP001050808">
    <property type="component" value="Unassembled WGS sequence"/>
</dbReference>
<evidence type="ECO:0000313" key="1">
    <source>
        <dbReference type="EMBL" id="GHI39959.1"/>
    </source>
</evidence>
<protein>
    <submittedName>
        <fullName evidence="1">Uncharacterized protein</fullName>
    </submittedName>
</protein>
<keyword evidence="2" id="KW-1185">Reference proteome</keyword>
<sequence length="104" mass="10867">MQEEVRPALMGEHVEHGAQVLSLAGMCGSALRGLSRHGCFLHGPSYAVKAGGSEAGCSDAAGTMCATVYQGRISDHLNNDRRTKLALWLMLSIGGCKHGTLAEG</sequence>
<evidence type="ECO:0000313" key="2">
    <source>
        <dbReference type="Proteomes" id="UP001050808"/>
    </source>
</evidence>